<dbReference type="InterPro" id="IPR043129">
    <property type="entry name" value="ATPase_NBD"/>
</dbReference>
<protein>
    <submittedName>
        <fullName evidence="3">Uncharacterized protein</fullName>
    </submittedName>
</protein>
<keyword evidence="1" id="KW-0547">Nucleotide-binding</keyword>
<dbReference type="GO" id="GO:0140662">
    <property type="term" value="F:ATP-dependent protein folding chaperone"/>
    <property type="evidence" value="ECO:0007669"/>
    <property type="project" value="InterPro"/>
</dbReference>
<sequence length="619" mass="69672">MYSLPFRSRSSLASPNPTISGGVAGGKFVAVGIDFGTTYCGVSWAFSESPGDIHEITEWPSEFHLNGGEDQVPTQLDLATEKWGYEVTPQMKPIKWFKLLLLKDQDIIRDEIRNSRPLSDAQQQIKACGKTPTEVVGLYLKKLWAHTYKKLGEMLVIESLPLRVAITVPAIWPPYAEQAMREAARIAGITVDRDIGTTTLDLVQEPEAAGLSIFLDRRDFPEIQPGESFVVCDAGGGTVDVISYTVKSLHPFRIGECVNGDGKLSGAFKVDEAFAAYLKWEIKLKLDSLDTAEHNLFVTKDWEMGAKRSFTGNPDPPRFFLTPPTKAFGKIDRFRGKGSFSISREAMAGFFDQSLVGIRSLLTEQMRGVEARTGRKPKKILLVGGLGGSQYIYNQLDREYDTNMSEGARPGGKTILRPLDKAWSAVARGAVIRLLQDKMSTQSNLTPAQHHVISRIPEVITRKSRYSYGILSEAAVATLRDFDPTLDRVTRNPEKIEVTRRMDWYLKKGDEVSKKEPVLLRYHQFSRKQTAQPRCVFIIQYSQSDMPPKRKDETVSELCRIECEWDKPFEQWKPVGNPTDGWRKYDEMSLAMRFGGQPKWAIQVGSNQAEHDVRVEYQS</sequence>
<proteinExistence type="predicted"/>
<reference evidence="3" key="2">
    <citation type="submission" date="2023-05" db="EMBL/GenBank/DDBJ databases">
        <authorList>
            <consortium name="Lawrence Berkeley National Laboratory"/>
            <person name="Steindorff A."/>
            <person name="Hensen N."/>
            <person name="Bonometti L."/>
            <person name="Westerberg I."/>
            <person name="Brannstrom I.O."/>
            <person name="Guillou S."/>
            <person name="Cros-Aarteil S."/>
            <person name="Calhoun S."/>
            <person name="Haridas S."/>
            <person name="Kuo A."/>
            <person name="Mondo S."/>
            <person name="Pangilinan J."/>
            <person name="Riley R."/>
            <person name="Labutti K."/>
            <person name="Andreopoulos B."/>
            <person name="Lipzen A."/>
            <person name="Chen C."/>
            <person name="Yanf M."/>
            <person name="Daum C."/>
            <person name="Ng V."/>
            <person name="Clum A."/>
            <person name="Ohm R."/>
            <person name="Martin F."/>
            <person name="Silar P."/>
            <person name="Natvig D."/>
            <person name="Lalanne C."/>
            <person name="Gautier V."/>
            <person name="Ament-Velasquez S.L."/>
            <person name="Kruys A."/>
            <person name="Hutchinson M.I."/>
            <person name="Powell A.J."/>
            <person name="Barry K."/>
            <person name="Miller A.N."/>
            <person name="Grigoriev I.V."/>
            <person name="Debuchy R."/>
            <person name="Gladieux P."/>
            <person name="Thoren M.H."/>
            <person name="Johannesson H."/>
        </authorList>
    </citation>
    <scope>NUCLEOTIDE SEQUENCE</scope>
    <source>
        <strain evidence="3">CBS 315.58</strain>
    </source>
</reference>
<dbReference type="Gene3D" id="3.30.420.40">
    <property type="match status" value="1"/>
</dbReference>
<dbReference type="InterPro" id="IPR013126">
    <property type="entry name" value="Hsp_70_fam"/>
</dbReference>
<evidence type="ECO:0000313" key="3">
    <source>
        <dbReference type="EMBL" id="KAK4202110.1"/>
    </source>
</evidence>
<organism evidence="3 4">
    <name type="scientific">Triangularia verruculosa</name>
    <dbReference type="NCBI Taxonomy" id="2587418"/>
    <lineage>
        <taxon>Eukaryota</taxon>
        <taxon>Fungi</taxon>
        <taxon>Dikarya</taxon>
        <taxon>Ascomycota</taxon>
        <taxon>Pezizomycotina</taxon>
        <taxon>Sordariomycetes</taxon>
        <taxon>Sordariomycetidae</taxon>
        <taxon>Sordariales</taxon>
        <taxon>Podosporaceae</taxon>
        <taxon>Triangularia</taxon>
    </lineage>
</organism>
<reference evidence="3" key="1">
    <citation type="journal article" date="2023" name="Mol. Phylogenet. Evol.">
        <title>Genome-scale phylogeny and comparative genomics of the fungal order Sordariales.</title>
        <authorList>
            <person name="Hensen N."/>
            <person name="Bonometti L."/>
            <person name="Westerberg I."/>
            <person name="Brannstrom I.O."/>
            <person name="Guillou S."/>
            <person name="Cros-Aarteil S."/>
            <person name="Calhoun S."/>
            <person name="Haridas S."/>
            <person name="Kuo A."/>
            <person name="Mondo S."/>
            <person name="Pangilinan J."/>
            <person name="Riley R."/>
            <person name="LaButti K."/>
            <person name="Andreopoulos B."/>
            <person name="Lipzen A."/>
            <person name="Chen C."/>
            <person name="Yan M."/>
            <person name="Daum C."/>
            <person name="Ng V."/>
            <person name="Clum A."/>
            <person name="Steindorff A."/>
            <person name="Ohm R.A."/>
            <person name="Martin F."/>
            <person name="Silar P."/>
            <person name="Natvig D.O."/>
            <person name="Lalanne C."/>
            <person name="Gautier V."/>
            <person name="Ament-Velasquez S.L."/>
            <person name="Kruys A."/>
            <person name="Hutchinson M.I."/>
            <person name="Powell A.J."/>
            <person name="Barry K."/>
            <person name="Miller A.N."/>
            <person name="Grigoriev I.V."/>
            <person name="Debuchy R."/>
            <person name="Gladieux P."/>
            <person name="Hiltunen Thoren M."/>
            <person name="Johannesson H."/>
        </authorList>
    </citation>
    <scope>NUCLEOTIDE SEQUENCE</scope>
    <source>
        <strain evidence="3">CBS 315.58</strain>
    </source>
</reference>
<name>A0AAN6XKJ1_9PEZI</name>
<accession>A0AAN6XKJ1</accession>
<evidence type="ECO:0000313" key="4">
    <source>
        <dbReference type="Proteomes" id="UP001303160"/>
    </source>
</evidence>
<dbReference type="EMBL" id="MU863900">
    <property type="protein sequence ID" value="KAK4202110.1"/>
    <property type="molecule type" value="Genomic_DNA"/>
</dbReference>
<dbReference type="CDD" id="cd10170">
    <property type="entry name" value="ASKHA_NBD_HSP70"/>
    <property type="match status" value="1"/>
</dbReference>
<gene>
    <name evidence="3" type="ORF">QBC40DRAFT_276984</name>
</gene>
<dbReference type="PANTHER" id="PTHR14187">
    <property type="entry name" value="ALPHA KINASE/ELONGATION FACTOR 2 KINASE"/>
    <property type="match status" value="1"/>
</dbReference>
<evidence type="ECO:0000256" key="2">
    <source>
        <dbReference type="ARBA" id="ARBA00022840"/>
    </source>
</evidence>
<dbReference type="Pfam" id="PF00012">
    <property type="entry name" value="HSP70"/>
    <property type="match status" value="1"/>
</dbReference>
<dbReference type="Proteomes" id="UP001303160">
    <property type="component" value="Unassembled WGS sequence"/>
</dbReference>
<dbReference type="SUPFAM" id="SSF53067">
    <property type="entry name" value="Actin-like ATPase domain"/>
    <property type="match status" value="2"/>
</dbReference>
<keyword evidence="2" id="KW-0067">ATP-binding</keyword>
<dbReference type="AlphaFoldDB" id="A0AAN6XKJ1"/>
<keyword evidence="4" id="KW-1185">Reference proteome</keyword>
<dbReference type="GO" id="GO:0005524">
    <property type="term" value="F:ATP binding"/>
    <property type="evidence" value="ECO:0007669"/>
    <property type="project" value="UniProtKB-KW"/>
</dbReference>
<dbReference type="PANTHER" id="PTHR14187:SF5">
    <property type="entry name" value="HEAT SHOCK 70 KDA PROTEIN 12A"/>
    <property type="match status" value="1"/>
</dbReference>
<comment type="caution">
    <text evidence="3">The sequence shown here is derived from an EMBL/GenBank/DDBJ whole genome shotgun (WGS) entry which is preliminary data.</text>
</comment>
<evidence type="ECO:0000256" key="1">
    <source>
        <dbReference type="ARBA" id="ARBA00022741"/>
    </source>
</evidence>